<name>A0ABR1EG74_NECAM</name>
<evidence type="ECO:0000313" key="2">
    <source>
        <dbReference type="EMBL" id="KAK6760736.1"/>
    </source>
</evidence>
<accession>A0ABR1EG74</accession>
<proteinExistence type="predicted"/>
<dbReference type="EMBL" id="JAVFWL010000006">
    <property type="protein sequence ID" value="KAK6760736.1"/>
    <property type="molecule type" value="Genomic_DNA"/>
</dbReference>
<keyword evidence="3" id="KW-1185">Reference proteome</keyword>
<reference evidence="2 3" key="1">
    <citation type="submission" date="2023-08" db="EMBL/GenBank/DDBJ databases">
        <title>A Necator americanus chromosomal reference genome.</title>
        <authorList>
            <person name="Ilik V."/>
            <person name="Petrzelkova K.J."/>
            <person name="Pardy F."/>
            <person name="Fuh T."/>
            <person name="Niatou-Singa F.S."/>
            <person name="Gouil Q."/>
            <person name="Baker L."/>
            <person name="Ritchie M.E."/>
            <person name="Jex A.R."/>
            <person name="Gazzola D."/>
            <person name="Li H."/>
            <person name="Toshio Fujiwara R."/>
            <person name="Zhan B."/>
            <person name="Aroian R.V."/>
            <person name="Pafco B."/>
            <person name="Schwarz E.M."/>
        </authorList>
    </citation>
    <scope>NUCLEOTIDE SEQUENCE [LARGE SCALE GENOMIC DNA]</scope>
    <source>
        <strain evidence="2 3">Aroian</strain>
        <tissue evidence="2">Whole animal</tissue>
    </source>
</reference>
<evidence type="ECO:0000313" key="3">
    <source>
        <dbReference type="Proteomes" id="UP001303046"/>
    </source>
</evidence>
<feature type="compositionally biased region" description="Polar residues" evidence="1">
    <location>
        <begin position="18"/>
        <end position="27"/>
    </location>
</feature>
<sequence>MKFRKVRNSDNTFCEEPPSTSNKRQISTRASETRAYDIIKEFEEGLDNTQSPVSVSSNVVMVLSFLCLISPNLATKALTPLTNVLCKKGVVRIIPLGQPFELCFNNECKIFSDHNKNLRARIHCWPAGAIATVAVIVYLCDGAKELYDSFFMHC</sequence>
<comment type="caution">
    <text evidence="2">The sequence shown here is derived from an EMBL/GenBank/DDBJ whole genome shotgun (WGS) entry which is preliminary data.</text>
</comment>
<organism evidence="2 3">
    <name type="scientific">Necator americanus</name>
    <name type="common">Human hookworm</name>
    <dbReference type="NCBI Taxonomy" id="51031"/>
    <lineage>
        <taxon>Eukaryota</taxon>
        <taxon>Metazoa</taxon>
        <taxon>Ecdysozoa</taxon>
        <taxon>Nematoda</taxon>
        <taxon>Chromadorea</taxon>
        <taxon>Rhabditida</taxon>
        <taxon>Rhabditina</taxon>
        <taxon>Rhabditomorpha</taxon>
        <taxon>Strongyloidea</taxon>
        <taxon>Ancylostomatidae</taxon>
        <taxon>Bunostominae</taxon>
        <taxon>Necator</taxon>
    </lineage>
</organism>
<gene>
    <name evidence="2" type="primary">Necator_chrX.g22143</name>
    <name evidence="2" type="ORF">RB195_021982</name>
</gene>
<protein>
    <submittedName>
        <fullName evidence="2">Uncharacterized protein</fullName>
    </submittedName>
</protein>
<feature type="region of interest" description="Disordered" evidence="1">
    <location>
        <begin position="1"/>
        <end position="27"/>
    </location>
</feature>
<dbReference type="Proteomes" id="UP001303046">
    <property type="component" value="Unassembled WGS sequence"/>
</dbReference>
<evidence type="ECO:0000256" key="1">
    <source>
        <dbReference type="SAM" id="MobiDB-lite"/>
    </source>
</evidence>